<sequence length="186" mass="21939">MLTTLKGESWKTISKDDWRPNECYHVSSFGRVFSEKHKNRKLRFKLSNINGYEAFSAIRINKTTNLVYIHKIVAELFLENPEQKQFVIHKDHNKTNNCIENLAWATRKEMVFHNKSNPLVIAGKLKRERNKPYAKLSVGKVKMIKRKLFNPKHKTRMRLIAKQFGISEMQLYRIKSGKNWGSVTDF</sequence>
<dbReference type="Proteomes" id="UP000284892">
    <property type="component" value="Unassembled WGS sequence"/>
</dbReference>
<keyword evidence="3" id="KW-1185">Reference proteome</keyword>
<organism evidence="2 3">
    <name type="scientific">Ichthyenterobacterium magnum</name>
    <dbReference type="NCBI Taxonomy" id="1230530"/>
    <lineage>
        <taxon>Bacteria</taxon>
        <taxon>Pseudomonadati</taxon>
        <taxon>Bacteroidota</taxon>
        <taxon>Flavobacteriia</taxon>
        <taxon>Flavobacteriales</taxon>
        <taxon>Flavobacteriaceae</taxon>
        <taxon>Ichthyenterobacterium</taxon>
    </lineage>
</organism>
<keyword evidence="2" id="KW-0540">Nuclease</keyword>
<evidence type="ECO:0000259" key="1">
    <source>
        <dbReference type="Pfam" id="PF13392"/>
    </source>
</evidence>
<dbReference type="SUPFAM" id="SSF54060">
    <property type="entry name" value="His-Me finger endonucleases"/>
    <property type="match status" value="1"/>
</dbReference>
<keyword evidence="2" id="KW-0378">Hydrolase</keyword>
<dbReference type="AlphaFoldDB" id="A0A420DXL0"/>
<reference evidence="2 3" key="1">
    <citation type="submission" date="2018-09" db="EMBL/GenBank/DDBJ databases">
        <title>Genomic Encyclopedia of Archaeal and Bacterial Type Strains, Phase II (KMG-II): from individual species to whole genera.</title>
        <authorList>
            <person name="Goeker M."/>
        </authorList>
    </citation>
    <scope>NUCLEOTIDE SEQUENCE [LARGE SCALE GENOMIC DNA]</scope>
    <source>
        <strain evidence="2 3">DSM 26283</strain>
    </source>
</reference>
<dbReference type="InterPro" id="IPR003615">
    <property type="entry name" value="HNH_nuc"/>
</dbReference>
<dbReference type="Pfam" id="PF13392">
    <property type="entry name" value="HNH_3"/>
    <property type="match status" value="1"/>
</dbReference>
<dbReference type="GO" id="GO:0004519">
    <property type="term" value="F:endonuclease activity"/>
    <property type="evidence" value="ECO:0007669"/>
    <property type="project" value="UniProtKB-KW"/>
</dbReference>
<dbReference type="InterPro" id="IPR044925">
    <property type="entry name" value="His-Me_finger_sf"/>
</dbReference>
<dbReference type="RefSeq" id="WP_120200158.1">
    <property type="nucleotide sequence ID" value="NZ_RAQJ01000001.1"/>
</dbReference>
<evidence type="ECO:0000313" key="3">
    <source>
        <dbReference type="Proteomes" id="UP000284892"/>
    </source>
</evidence>
<protein>
    <submittedName>
        <fullName evidence="2">HNH endonuclease</fullName>
    </submittedName>
</protein>
<proteinExistence type="predicted"/>
<keyword evidence="2" id="KW-0255">Endonuclease</keyword>
<accession>A0A420DXL0</accession>
<name>A0A420DXL0_9FLAO</name>
<dbReference type="OrthoDB" id="6631788at2"/>
<comment type="caution">
    <text evidence="2">The sequence shown here is derived from an EMBL/GenBank/DDBJ whole genome shotgun (WGS) entry which is preliminary data.</text>
</comment>
<dbReference type="Gene3D" id="3.90.75.20">
    <property type="match status" value="1"/>
</dbReference>
<gene>
    <name evidence="2" type="ORF">BXY80_1076</name>
</gene>
<feature type="domain" description="HNH nuclease" evidence="1">
    <location>
        <begin position="68"/>
        <end position="109"/>
    </location>
</feature>
<evidence type="ECO:0000313" key="2">
    <source>
        <dbReference type="EMBL" id="RKE98978.1"/>
    </source>
</evidence>
<dbReference type="EMBL" id="RAQJ01000001">
    <property type="protein sequence ID" value="RKE98978.1"/>
    <property type="molecule type" value="Genomic_DNA"/>
</dbReference>